<dbReference type="OrthoDB" id="5819686at2759"/>
<name>G0PJ60_CAEBE</name>
<reference evidence="2" key="1">
    <citation type="submission" date="2011-07" db="EMBL/GenBank/DDBJ databases">
        <authorList>
            <consortium name="Caenorhabditis brenneri Sequencing and Analysis Consortium"/>
            <person name="Wilson R.K."/>
        </authorList>
    </citation>
    <scope>NUCLEOTIDE SEQUENCE [LARGE SCALE GENOMIC DNA]</scope>
    <source>
        <strain evidence="2">PB2801</strain>
    </source>
</reference>
<dbReference type="EMBL" id="GL380644">
    <property type="protein sequence ID" value="EGT58742.1"/>
    <property type="molecule type" value="Genomic_DNA"/>
</dbReference>
<dbReference type="InParanoid" id="G0PJ60"/>
<keyword evidence="2" id="KW-1185">Reference proteome</keyword>
<evidence type="ECO:0000313" key="2">
    <source>
        <dbReference type="Proteomes" id="UP000008068"/>
    </source>
</evidence>
<protein>
    <submittedName>
        <fullName evidence="1">Uncharacterized protein</fullName>
    </submittedName>
</protein>
<dbReference type="InterPro" id="IPR019428">
    <property type="entry name" value="7TM_GPCR_serpentine_rcpt_Str"/>
</dbReference>
<organism evidence="2">
    <name type="scientific">Caenorhabditis brenneri</name>
    <name type="common">Nematode worm</name>
    <dbReference type="NCBI Taxonomy" id="135651"/>
    <lineage>
        <taxon>Eukaryota</taxon>
        <taxon>Metazoa</taxon>
        <taxon>Ecdysozoa</taxon>
        <taxon>Nematoda</taxon>
        <taxon>Chromadorea</taxon>
        <taxon>Rhabditida</taxon>
        <taxon>Rhabditina</taxon>
        <taxon>Rhabditomorpha</taxon>
        <taxon>Rhabditoidea</taxon>
        <taxon>Rhabditidae</taxon>
        <taxon>Peloderinae</taxon>
        <taxon>Caenorhabditis</taxon>
    </lineage>
</organism>
<dbReference type="AlphaFoldDB" id="G0PJ60"/>
<dbReference type="Pfam" id="PF10326">
    <property type="entry name" value="7TM_GPCR_Str"/>
    <property type="match status" value="1"/>
</dbReference>
<accession>G0PJ60</accession>
<gene>
    <name evidence="1" type="ORF">CAEBREN_01782</name>
</gene>
<dbReference type="GO" id="GO:0005886">
    <property type="term" value="C:plasma membrane"/>
    <property type="evidence" value="ECO:0007669"/>
    <property type="project" value="TreeGrafter"/>
</dbReference>
<dbReference type="HOGENOM" id="CLU_2706996_0_0_1"/>
<dbReference type="PANTHER" id="PTHR22943:SF81">
    <property type="entry name" value="SEVEN TM RECEPTOR"/>
    <property type="match status" value="1"/>
</dbReference>
<dbReference type="OMA" id="VICIKDF"/>
<dbReference type="PANTHER" id="PTHR22943">
    <property type="entry name" value="7-TRANSMEMBRANE DOMAIN RECEPTOR C.ELEGANS"/>
    <property type="match status" value="1"/>
</dbReference>
<evidence type="ECO:0000313" key="1">
    <source>
        <dbReference type="EMBL" id="EGT58742.1"/>
    </source>
</evidence>
<sequence>MMYSPVGLIITLPFFEVSLGRGANLVGASLAVYPCLEPLIAMVCIKDFRKVVFCQLPKTVSTPSHTSLFARGK</sequence>
<dbReference type="Proteomes" id="UP000008068">
    <property type="component" value="Unassembled WGS sequence"/>
</dbReference>
<proteinExistence type="predicted"/>
<dbReference type="GO" id="GO:0038022">
    <property type="term" value="F:G protein-coupled olfactory receptor activity"/>
    <property type="evidence" value="ECO:0007669"/>
    <property type="project" value="TreeGrafter"/>
</dbReference>
<dbReference type="GO" id="GO:0042048">
    <property type="term" value="P:olfactory behavior"/>
    <property type="evidence" value="ECO:0007669"/>
    <property type="project" value="TreeGrafter"/>
</dbReference>